<evidence type="ECO:0000313" key="1">
    <source>
        <dbReference type="EMBL" id="KAJ8044042.1"/>
    </source>
</evidence>
<organism evidence="1 2">
    <name type="scientific">Holothuria leucospilota</name>
    <name type="common">Black long sea cucumber</name>
    <name type="synonym">Mertensiothuria leucospilota</name>
    <dbReference type="NCBI Taxonomy" id="206669"/>
    <lineage>
        <taxon>Eukaryota</taxon>
        <taxon>Metazoa</taxon>
        <taxon>Echinodermata</taxon>
        <taxon>Eleutherozoa</taxon>
        <taxon>Echinozoa</taxon>
        <taxon>Holothuroidea</taxon>
        <taxon>Aspidochirotacea</taxon>
        <taxon>Aspidochirotida</taxon>
        <taxon>Holothuriidae</taxon>
        <taxon>Holothuria</taxon>
    </lineage>
</organism>
<name>A0A9Q1CEU9_HOLLE</name>
<accession>A0A9Q1CEU9</accession>
<dbReference type="AlphaFoldDB" id="A0A9Q1CEU9"/>
<keyword evidence="2" id="KW-1185">Reference proteome</keyword>
<reference evidence="1" key="1">
    <citation type="submission" date="2021-10" db="EMBL/GenBank/DDBJ databases">
        <title>Tropical sea cucumber genome reveals ecological adaptation and Cuvierian tubules defense mechanism.</title>
        <authorList>
            <person name="Chen T."/>
        </authorList>
    </citation>
    <scope>NUCLEOTIDE SEQUENCE</scope>
    <source>
        <strain evidence="1">Nanhai2018</strain>
        <tissue evidence="1">Muscle</tissue>
    </source>
</reference>
<dbReference type="EMBL" id="JAIZAY010000004">
    <property type="protein sequence ID" value="KAJ8044042.1"/>
    <property type="molecule type" value="Genomic_DNA"/>
</dbReference>
<evidence type="ECO:0000313" key="2">
    <source>
        <dbReference type="Proteomes" id="UP001152320"/>
    </source>
</evidence>
<comment type="caution">
    <text evidence="1">The sequence shown here is derived from an EMBL/GenBank/DDBJ whole genome shotgun (WGS) entry which is preliminary data.</text>
</comment>
<gene>
    <name evidence="1" type="ORF">HOLleu_11388</name>
</gene>
<sequence>MYMHYGKRKNSIVLMEVKGHLGSKSKILRIPKIVSWVHQKAKSKFSQEFPRSSS</sequence>
<proteinExistence type="predicted"/>
<dbReference type="Proteomes" id="UP001152320">
    <property type="component" value="Chromosome 4"/>
</dbReference>
<protein>
    <submittedName>
        <fullName evidence="1">Uncharacterized protein</fullName>
    </submittedName>
</protein>